<feature type="compositionally biased region" description="Basic and acidic residues" evidence="1">
    <location>
        <begin position="182"/>
        <end position="195"/>
    </location>
</feature>
<reference evidence="2" key="1">
    <citation type="journal article" date="2011" name="PLoS Biol.">
        <title>Gene gain and loss during evolution of obligate parasitism in the white rust pathogen of Arabidopsis thaliana.</title>
        <authorList>
            <person name="Kemen E."/>
            <person name="Gardiner A."/>
            <person name="Schultz-Larsen T."/>
            <person name="Kemen A.C."/>
            <person name="Balmuth A.L."/>
            <person name="Robert-Seilaniantz A."/>
            <person name="Bailey K."/>
            <person name="Holub E."/>
            <person name="Studholme D.J."/>
            <person name="Maclean D."/>
            <person name="Jones J.D."/>
        </authorList>
    </citation>
    <scope>NUCLEOTIDE SEQUENCE</scope>
</reference>
<evidence type="ECO:0000313" key="2">
    <source>
        <dbReference type="EMBL" id="CCA24319.1"/>
    </source>
</evidence>
<dbReference type="HOGENOM" id="CLU_057967_2_0_1"/>
<sequence>MSPIPFSGAREKMKKPDDLLGDSNHFHWEFNMKMTLARKGLLAHIMEMKSEEKSESDWDVKDMKAYAIIDQGLEVEHQSKIRHASTTKEVWDTLRESNMANHIDQFDELILSMESVGDVMDEYRKMTILLGSLPADYEMIVTILENSTGLTLMDVIEKLLKDYEKNQQKETSEGAFRVHHGQGRERTMRQQPERL</sequence>
<name>F0WSJ3_9STRA</name>
<accession>F0WSJ3</accession>
<proteinExistence type="predicted"/>
<feature type="region of interest" description="Disordered" evidence="1">
    <location>
        <begin position="170"/>
        <end position="195"/>
    </location>
</feature>
<evidence type="ECO:0000256" key="1">
    <source>
        <dbReference type="SAM" id="MobiDB-lite"/>
    </source>
</evidence>
<reference evidence="2" key="2">
    <citation type="submission" date="2011-02" db="EMBL/GenBank/DDBJ databases">
        <authorList>
            <person name="MacLean D."/>
        </authorList>
    </citation>
    <scope>NUCLEOTIDE SEQUENCE</scope>
</reference>
<gene>
    <name evidence="2" type="primary">AlNc14C233G9338</name>
    <name evidence="2" type="ORF">ALNC14_104630</name>
</gene>
<protein>
    <submittedName>
        <fullName evidence="2">Putative polyprotein</fullName>
    </submittedName>
</protein>
<dbReference type="AlphaFoldDB" id="F0WSJ3"/>
<dbReference type="Pfam" id="PF14223">
    <property type="entry name" value="Retrotran_gag_2"/>
    <property type="match status" value="2"/>
</dbReference>
<dbReference type="EMBL" id="FR824278">
    <property type="protein sequence ID" value="CCA24319.1"/>
    <property type="molecule type" value="Genomic_DNA"/>
</dbReference>
<organism evidence="2">
    <name type="scientific">Albugo laibachii Nc14</name>
    <dbReference type="NCBI Taxonomy" id="890382"/>
    <lineage>
        <taxon>Eukaryota</taxon>
        <taxon>Sar</taxon>
        <taxon>Stramenopiles</taxon>
        <taxon>Oomycota</taxon>
        <taxon>Peronosporomycetes</taxon>
        <taxon>Albuginales</taxon>
        <taxon>Albuginaceae</taxon>
        <taxon>Albugo</taxon>
    </lineage>
</organism>